<reference evidence="5" key="1">
    <citation type="submission" date="2025-08" db="UniProtKB">
        <authorList>
            <consortium name="RefSeq"/>
        </authorList>
    </citation>
    <scope>IDENTIFICATION</scope>
</reference>
<keyword evidence="4" id="KW-1185">Reference proteome</keyword>
<feature type="compositionally biased region" description="Polar residues" evidence="1">
    <location>
        <begin position="32"/>
        <end position="41"/>
    </location>
</feature>
<dbReference type="PANTHER" id="PTHR15384:SF0">
    <property type="entry name" value="PROTEIN EVI2B"/>
    <property type="match status" value="1"/>
</dbReference>
<dbReference type="Proteomes" id="UP000694871">
    <property type="component" value="Unplaced"/>
</dbReference>
<evidence type="ECO:0000313" key="5">
    <source>
        <dbReference type="RefSeq" id="XP_015277425.1"/>
    </source>
</evidence>
<dbReference type="InterPro" id="IPR033239">
    <property type="entry name" value="EVI2B"/>
</dbReference>
<accession>A0ABM1KUN8</accession>
<protein>
    <submittedName>
        <fullName evidence="5">Protein EVI2B</fullName>
    </submittedName>
</protein>
<dbReference type="RefSeq" id="XP_015277425.1">
    <property type="nucleotide sequence ID" value="XM_015421939.1"/>
</dbReference>
<keyword evidence="2" id="KW-0472">Membrane</keyword>
<evidence type="ECO:0000313" key="4">
    <source>
        <dbReference type="Proteomes" id="UP000694871"/>
    </source>
</evidence>
<gene>
    <name evidence="5" type="primary">EVI2B</name>
</gene>
<evidence type="ECO:0000256" key="2">
    <source>
        <dbReference type="SAM" id="Phobius"/>
    </source>
</evidence>
<feature type="region of interest" description="Disordered" evidence="1">
    <location>
        <begin position="28"/>
        <end position="64"/>
    </location>
</feature>
<evidence type="ECO:0000256" key="3">
    <source>
        <dbReference type="SAM" id="SignalP"/>
    </source>
</evidence>
<keyword evidence="3" id="KW-0732">Signal</keyword>
<dbReference type="GeneID" id="107119463"/>
<feature type="compositionally biased region" description="Low complexity" evidence="1">
    <location>
        <begin position="46"/>
        <end position="57"/>
    </location>
</feature>
<organism evidence="4 5">
    <name type="scientific">Gekko japonicus</name>
    <name type="common">Schlegel's Japanese gecko</name>
    <dbReference type="NCBI Taxonomy" id="146911"/>
    <lineage>
        <taxon>Eukaryota</taxon>
        <taxon>Metazoa</taxon>
        <taxon>Chordata</taxon>
        <taxon>Craniata</taxon>
        <taxon>Vertebrata</taxon>
        <taxon>Euteleostomi</taxon>
        <taxon>Lepidosauria</taxon>
        <taxon>Squamata</taxon>
        <taxon>Bifurcata</taxon>
        <taxon>Gekkota</taxon>
        <taxon>Gekkonidae</taxon>
        <taxon>Gekkoninae</taxon>
        <taxon>Gekko</taxon>
    </lineage>
</organism>
<dbReference type="PANTHER" id="PTHR15384">
    <property type="entry name" value="PROTEIN EVI2B"/>
    <property type="match status" value="1"/>
</dbReference>
<feature type="compositionally biased region" description="Polar residues" evidence="1">
    <location>
        <begin position="189"/>
        <end position="209"/>
    </location>
</feature>
<feature type="signal peptide" evidence="3">
    <location>
        <begin position="1"/>
        <end position="19"/>
    </location>
</feature>
<keyword evidence="2" id="KW-0812">Transmembrane</keyword>
<proteinExistence type="predicted"/>
<feature type="chain" id="PRO_5045113781" evidence="3">
    <location>
        <begin position="20"/>
        <end position="290"/>
    </location>
</feature>
<feature type="region of interest" description="Disordered" evidence="1">
    <location>
        <begin position="162"/>
        <end position="263"/>
    </location>
</feature>
<feature type="compositionally biased region" description="Polar residues" evidence="1">
    <location>
        <begin position="162"/>
        <end position="176"/>
    </location>
</feature>
<name>A0ABM1KUN8_GEKJA</name>
<evidence type="ECO:0000256" key="1">
    <source>
        <dbReference type="SAM" id="MobiDB-lite"/>
    </source>
</evidence>
<sequence>MKMGTKAIVLIFFYGQLWGSPLSAEIKGPSDPSATFQTPTTLRIGPTTQPFTPSSPTGKHRGLPVSTATTAQGDKLHDGHLIGAVLVGIILVTMIAVIVGIFLWKRLRRTGSVDPHWAGRSPFADGDVLEITTDKEPVQSSKRASVLSLLPWKFNKNTLLSENAEGQPSETGQSPDDPSAESADKRDSQSSPTATENSVSSSTSLQTPISDGPGSLTDIPLQSDDLLPAPADLPPPPSWNSEISKDLCPNDTGSLPLQSPVDTVCSAPPDFSCKNPGEASLFPPPPEEFF</sequence>
<feature type="transmembrane region" description="Helical" evidence="2">
    <location>
        <begin position="81"/>
        <end position="104"/>
    </location>
</feature>
<keyword evidence="2" id="KW-1133">Transmembrane helix</keyword>
<feature type="compositionally biased region" description="Polar residues" evidence="1">
    <location>
        <begin position="251"/>
        <end position="261"/>
    </location>
</feature>